<dbReference type="Proteomes" id="UP000287651">
    <property type="component" value="Unassembled WGS sequence"/>
</dbReference>
<accession>A0A427A2B5</accession>
<reference evidence="1 2" key="1">
    <citation type="journal article" date="2014" name="Agronomy (Basel)">
        <title>A Draft Genome Sequence for Ensete ventricosum, the Drought-Tolerant Tree Against Hunger.</title>
        <authorList>
            <person name="Harrison J."/>
            <person name="Moore K.A."/>
            <person name="Paszkiewicz K."/>
            <person name="Jones T."/>
            <person name="Grant M."/>
            <person name="Ambacheew D."/>
            <person name="Muzemil S."/>
            <person name="Studholme D.J."/>
        </authorList>
    </citation>
    <scope>NUCLEOTIDE SEQUENCE [LARGE SCALE GENOMIC DNA]</scope>
</reference>
<dbReference type="AlphaFoldDB" id="A0A427A2B5"/>
<evidence type="ECO:0000313" key="2">
    <source>
        <dbReference type="Proteomes" id="UP000287651"/>
    </source>
</evidence>
<dbReference type="EMBL" id="AMZH03004046">
    <property type="protein sequence ID" value="RRT70364.1"/>
    <property type="molecule type" value="Genomic_DNA"/>
</dbReference>
<proteinExistence type="predicted"/>
<organism evidence="1 2">
    <name type="scientific">Ensete ventricosum</name>
    <name type="common">Abyssinian banana</name>
    <name type="synonym">Musa ensete</name>
    <dbReference type="NCBI Taxonomy" id="4639"/>
    <lineage>
        <taxon>Eukaryota</taxon>
        <taxon>Viridiplantae</taxon>
        <taxon>Streptophyta</taxon>
        <taxon>Embryophyta</taxon>
        <taxon>Tracheophyta</taxon>
        <taxon>Spermatophyta</taxon>
        <taxon>Magnoliopsida</taxon>
        <taxon>Liliopsida</taxon>
        <taxon>Zingiberales</taxon>
        <taxon>Musaceae</taxon>
        <taxon>Ensete</taxon>
    </lineage>
</organism>
<name>A0A427A2B5_ENSVE</name>
<comment type="caution">
    <text evidence="1">The sequence shown here is derived from an EMBL/GenBank/DDBJ whole genome shotgun (WGS) entry which is preliminary data.</text>
</comment>
<protein>
    <submittedName>
        <fullName evidence="1">Uncharacterized protein</fullName>
    </submittedName>
</protein>
<sequence length="102" mass="11682">MGVLKPIKPLNIVSLEVDDSNLHPCSVGGSVERKTMLRTRDPSDRVSFFSSREVNIHTWIACIRDDVTMLLRIVSLVRFEGVLSEDARVCRREKESPETRKR</sequence>
<evidence type="ECO:0000313" key="1">
    <source>
        <dbReference type="EMBL" id="RRT70364.1"/>
    </source>
</evidence>
<gene>
    <name evidence="1" type="ORF">B296_00000474</name>
</gene>